<dbReference type="EMBL" id="CAJOBI010000314">
    <property type="protein sequence ID" value="CAF3814028.1"/>
    <property type="molecule type" value="Genomic_DNA"/>
</dbReference>
<gene>
    <name evidence="6" type="ORF">BYL167_LOCUS5194</name>
    <name evidence="2" type="ORF">CJN711_LOCUS37379</name>
    <name evidence="5" type="ORF">GIL414_LOCUS2838</name>
    <name evidence="1" type="ORF">KQP761_LOCUS10939</name>
    <name evidence="3" type="ORF">MBJ925_LOCUS16043</name>
    <name evidence="4" type="ORF">SMN809_LOCUS1893</name>
</gene>
<dbReference type="AlphaFoldDB" id="A0A815MXA8"/>
<evidence type="ECO:0000313" key="4">
    <source>
        <dbReference type="EMBL" id="CAF3814028.1"/>
    </source>
</evidence>
<evidence type="ECO:0000313" key="6">
    <source>
        <dbReference type="EMBL" id="CAF3839528.1"/>
    </source>
</evidence>
<dbReference type="EMBL" id="CAJNRE010007666">
    <property type="protein sequence ID" value="CAF2066912.1"/>
    <property type="molecule type" value="Genomic_DNA"/>
</dbReference>
<dbReference type="EMBL" id="CAJOBH010001167">
    <property type="protein sequence ID" value="CAF3839528.1"/>
    <property type="molecule type" value="Genomic_DNA"/>
</dbReference>
<evidence type="ECO:0000313" key="1">
    <source>
        <dbReference type="EMBL" id="CAF1428870.1"/>
    </source>
</evidence>
<reference evidence="1" key="1">
    <citation type="submission" date="2021-02" db="EMBL/GenBank/DDBJ databases">
        <authorList>
            <person name="Nowell W R."/>
        </authorList>
    </citation>
    <scope>NUCLEOTIDE SEQUENCE</scope>
</reference>
<dbReference type="Proteomes" id="UP000663824">
    <property type="component" value="Unassembled WGS sequence"/>
</dbReference>
<name>A0A815MXA8_9BILA</name>
<evidence type="ECO:0000313" key="5">
    <source>
        <dbReference type="EMBL" id="CAF3831664.1"/>
    </source>
</evidence>
<dbReference type="Proteomes" id="UP000681967">
    <property type="component" value="Unassembled WGS sequence"/>
</dbReference>
<dbReference type="Proteomes" id="UP000663855">
    <property type="component" value="Unassembled WGS sequence"/>
</dbReference>
<dbReference type="Proteomes" id="UP000663834">
    <property type="component" value="Unassembled WGS sequence"/>
</dbReference>
<dbReference type="Proteomes" id="UP000676336">
    <property type="component" value="Unassembled WGS sequence"/>
</dbReference>
<dbReference type="OrthoDB" id="10028369at2759"/>
<organism evidence="1 7">
    <name type="scientific">Rotaria magnacalcarata</name>
    <dbReference type="NCBI Taxonomy" id="392030"/>
    <lineage>
        <taxon>Eukaryota</taxon>
        <taxon>Metazoa</taxon>
        <taxon>Spiralia</taxon>
        <taxon>Gnathifera</taxon>
        <taxon>Rotifera</taxon>
        <taxon>Eurotatoria</taxon>
        <taxon>Bdelloidea</taxon>
        <taxon>Philodinida</taxon>
        <taxon>Philodinidae</taxon>
        <taxon>Rotaria</taxon>
    </lineage>
</organism>
<proteinExistence type="predicted"/>
<accession>A0A815MXA8</accession>
<evidence type="ECO:0000313" key="2">
    <source>
        <dbReference type="EMBL" id="CAF1617204.1"/>
    </source>
</evidence>
<evidence type="ECO:0000313" key="3">
    <source>
        <dbReference type="EMBL" id="CAF2066912.1"/>
    </source>
</evidence>
<dbReference type="EMBL" id="CAJNOW010004742">
    <property type="protein sequence ID" value="CAF1428870.1"/>
    <property type="molecule type" value="Genomic_DNA"/>
</dbReference>
<comment type="caution">
    <text evidence="1">The sequence shown here is derived from an EMBL/GenBank/DDBJ whole genome shotgun (WGS) entry which is preliminary data.</text>
</comment>
<evidence type="ECO:0000313" key="7">
    <source>
        <dbReference type="Proteomes" id="UP000663834"/>
    </source>
</evidence>
<dbReference type="Proteomes" id="UP000681720">
    <property type="component" value="Unassembled WGS sequence"/>
</dbReference>
<dbReference type="EMBL" id="CAJNOV010018164">
    <property type="protein sequence ID" value="CAF1617204.1"/>
    <property type="molecule type" value="Genomic_DNA"/>
</dbReference>
<dbReference type="EMBL" id="CAJOBJ010000579">
    <property type="protein sequence ID" value="CAF3831664.1"/>
    <property type="molecule type" value="Genomic_DNA"/>
</dbReference>
<protein>
    <submittedName>
        <fullName evidence="1">Uncharacterized protein</fullName>
    </submittedName>
</protein>
<sequence>MASFEPIVIVFGSTKSVLNVNVRFPISFVFAIDESSLENLIATDPPSFDTCLRRYFVLLLLDIITDKFFDCLHVNHHVQIVYSQNNFIRAQNRQKLRLIINKQWQQVTLDLTSDVVNFLTVEGEKQAKLEQISLAQVYYCHARSLKEWAMSFVKAELCHILLIPLNSSEDNVNNTYKDIQRICTELGYPSIIVRKLDEYIPIDDIEKPCLMPYKAALFHNEHPNYICKLIKNLSPLRFYLYGNEHCIASGWNNLMIAGEAQVMDDEDNWCAFLENEPIDNEIK</sequence>